<proteinExistence type="predicted"/>
<organism evidence="2 3">
    <name type="scientific">Rhizoctonia solani</name>
    <dbReference type="NCBI Taxonomy" id="456999"/>
    <lineage>
        <taxon>Eukaryota</taxon>
        <taxon>Fungi</taxon>
        <taxon>Dikarya</taxon>
        <taxon>Basidiomycota</taxon>
        <taxon>Agaricomycotina</taxon>
        <taxon>Agaricomycetes</taxon>
        <taxon>Cantharellales</taxon>
        <taxon>Ceratobasidiaceae</taxon>
        <taxon>Rhizoctonia</taxon>
    </lineage>
</organism>
<dbReference type="Proteomes" id="UP000663841">
    <property type="component" value="Unassembled WGS sequence"/>
</dbReference>
<feature type="compositionally biased region" description="Polar residues" evidence="1">
    <location>
        <begin position="1"/>
        <end position="11"/>
    </location>
</feature>
<accession>A0A8H3CAA1</accession>
<comment type="caution">
    <text evidence="2">The sequence shown here is derived from an EMBL/GenBank/DDBJ whole genome shotgun (WGS) entry which is preliminary data.</text>
</comment>
<reference evidence="2" key="1">
    <citation type="submission" date="2021-01" db="EMBL/GenBank/DDBJ databases">
        <authorList>
            <person name="Kaushik A."/>
        </authorList>
    </citation>
    <scope>NUCLEOTIDE SEQUENCE</scope>
    <source>
        <strain evidence="2">AG3-T5</strain>
    </source>
</reference>
<dbReference type="EMBL" id="CAJMWW010000648">
    <property type="protein sequence ID" value="CAE6479254.1"/>
    <property type="molecule type" value="Genomic_DNA"/>
</dbReference>
<dbReference type="AlphaFoldDB" id="A0A8H3CAA1"/>
<name>A0A8H3CAA1_9AGAM</name>
<sequence length="291" mass="33384">MTTPASVTNPPYDQRTGLRNLRPDPRHAFEDWGILICQSDKDKKFTWLPDRTAVAQGNPNKKWTLYEISEAYIKNVFWEEDESEIGVRLTNGTTSDIKKTVTYAATRLSTIAAEPSYDSGLGIVGKGICFNLGGERKTIKTSHKERQRSEEVQVILRPDETLYLYHRVFHFCIRKWWILDWDGCERIVADNHDHTLHGWVDGRYVEGTAIATGPVTMEHTLDLVPIESKFSDRGDDRQYARTKYQDLPVGIQQAVDHFRMLALGKSTMIDQRQLTELIDTLSKVGKKNRVK</sequence>
<gene>
    <name evidence="2" type="ORF">RDB_LOCUS202266</name>
</gene>
<feature type="region of interest" description="Disordered" evidence="1">
    <location>
        <begin position="1"/>
        <end position="21"/>
    </location>
</feature>
<evidence type="ECO:0000256" key="1">
    <source>
        <dbReference type="SAM" id="MobiDB-lite"/>
    </source>
</evidence>
<evidence type="ECO:0000313" key="2">
    <source>
        <dbReference type="EMBL" id="CAE6479254.1"/>
    </source>
</evidence>
<evidence type="ECO:0000313" key="3">
    <source>
        <dbReference type="Proteomes" id="UP000663841"/>
    </source>
</evidence>
<protein>
    <submittedName>
        <fullName evidence="2">Uncharacterized protein</fullName>
    </submittedName>
</protein>